<dbReference type="InterPro" id="IPR027417">
    <property type="entry name" value="P-loop_NTPase"/>
</dbReference>
<dbReference type="SUPFAM" id="SSF52540">
    <property type="entry name" value="P-loop containing nucleoside triphosphate hydrolases"/>
    <property type="match status" value="2"/>
</dbReference>
<accession>A0A1P8WKG4</accession>
<keyword evidence="5" id="KW-1185">Reference proteome</keyword>
<dbReference type="Gene3D" id="3.40.50.300">
    <property type="entry name" value="P-loop containing nucleotide triphosphate hydrolases"/>
    <property type="match status" value="2"/>
</dbReference>
<dbReference type="NCBIfam" id="NF041492">
    <property type="entry name" value="MobF"/>
    <property type="match status" value="1"/>
</dbReference>
<dbReference type="InterPro" id="IPR027351">
    <property type="entry name" value="(+)RNA_virus_helicase_core_dom"/>
</dbReference>
<dbReference type="Pfam" id="PF01443">
    <property type="entry name" value="Viral_helicase1"/>
    <property type="match status" value="1"/>
</dbReference>
<dbReference type="AlphaFoldDB" id="A0A1P8WKG4"/>
<gene>
    <name evidence="4" type="primary">traI_2</name>
    <name evidence="4" type="ORF">Fuma_04165</name>
</gene>
<dbReference type="KEGG" id="fmr:Fuma_04165"/>
<dbReference type="InterPro" id="IPR014862">
    <property type="entry name" value="TrwC"/>
</dbReference>
<evidence type="ECO:0000259" key="2">
    <source>
        <dbReference type="Pfam" id="PF01443"/>
    </source>
</evidence>
<dbReference type="CDD" id="cd18809">
    <property type="entry name" value="SF1_C_RecD"/>
    <property type="match status" value="1"/>
</dbReference>
<dbReference type="STRING" id="1891926.Fuma_04165"/>
<dbReference type="Pfam" id="PF08751">
    <property type="entry name" value="TrwC"/>
    <property type="match status" value="1"/>
</dbReference>
<organism evidence="4 5">
    <name type="scientific">Fuerstiella marisgermanici</name>
    <dbReference type="NCBI Taxonomy" id="1891926"/>
    <lineage>
        <taxon>Bacteria</taxon>
        <taxon>Pseudomonadati</taxon>
        <taxon>Planctomycetota</taxon>
        <taxon>Planctomycetia</taxon>
        <taxon>Planctomycetales</taxon>
        <taxon>Planctomycetaceae</taxon>
        <taxon>Fuerstiella</taxon>
    </lineage>
</organism>
<dbReference type="GO" id="GO:0005524">
    <property type="term" value="F:ATP binding"/>
    <property type="evidence" value="ECO:0007669"/>
    <property type="project" value="InterPro"/>
</dbReference>
<sequence>MLRIIQNRSAASAKSYYSRAEYYGEGQEKPGYWFGKTARMLGLEGRIEESDFQALCDNLDPRTGQQLTARHNTDRTVGYDFNWHVPKGVSLAYALGDERIEHVFERSVEETMREIEAEAKTRVRIGGKQENRTTGNLAWGQFVHTTARPNDEGQVDPHLHAHCFVFNVSWDQQEQKFKAGQFRDLKRDARFFEARMHVRLAKYLKDELGYSIHRNGRHWDIAGIPQATKKKFSTRTNEIESLAEEQGITDADEKAELGAKTRNSKANHESFASLQQGWRDRLTPEEAEIFETLTNPTGSGSGTVNGPRNLQEAVRHAIDHCFERESVVPERHVLAEAMRFGVGTVNVHNVAAEAARQGLITRELDGRRMATTPEVLADEAAVLKFARDGRHAASPLNADWQPKENWLSTEQLDAIKQLTSSDDRLQMLLGGAGTGKTTLMQQAVAAIEDGGTKIFTFAPSAQASRKVLREEGFESATTVAELLINEKLQAETKGQVIWIDEASLLGSRQLKQVVDLADRNDARIILSGDWKRQHGSVERGGVLGLIDRYTGLSPIQINTIRRQQGRYKEAIQTMAGGQLLNGFDQLDKDLGWVHEIDDASRDNQIATDYANAVEKNQSAMVLSPTHREADHLTQAIRQELKQRGRIKGDEHDVYTLRPLHLTVGERGDQAFLQDGDVIIFHQNAKGHRKGERITIHGTVSGDVTAQADRYSVYRPGKLRLAAGDHIRLTSGGKTKDGQHRLNNGAIFEVAEVTDSGDLKLSNGWTIDRQFGHLAHGFVSTSHASQGRTVDHVFISESTESLPAASREQMYVSASRGRKSCHIYTNSKTELRAAIQETSVGQTATEIFWPADELQQQRRHQQQQKHVIGDLKERERAKELVHER</sequence>
<evidence type="ECO:0000256" key="1">
    <source>
        <dbReference type="SAM" id="MobiDB-lite"/>
    </source>
</evidence>
<evidence type="ECO:0000313" key="4">
    <source>
        <dbReference type="EMBL" id="APZ94533.1"/>
    </source>
</evidence>
<dbReference type="OrthoDB" id="1826980at2"/>
<dbReference type="RefSeq" id="WP_158521082.1">
    <property type="nucleotide sequence ID" value="NZ_CP017641.1"/>
</dbReference>
<reference evidence="4 5" key="1">
    <citation type="journal article" date="2016" name="Front. Microbiol.">
        <title>Fuerstia marisgermanicae gen. nov., sp. nov., an Unusual Member of the Phylum Planctomycetes from the German Wadden Sea.</title>
        <authorList>
            <person name="Kohn T."/>
            <person name="Heuer A."/>
            <person name="Jogler M."/>
            <person name="Vollmers J."/>
            <person name="Boedeker C."/>
            <person name="Bunk B."/>
            <person name="Rast P."/>
            <person name="Borchert D."/>
            <person name="Glockner I."/>
            <person name="Freese H.M."/>
            <person name="Klenk H.P."/>
            <person name="Overmann J."/>
            <person name="Kaster A.K."/>
            <person name="Rohde M."/>
            <person name="Wiegand S."/>
            <person name="Jogler C."/>
        </authorList>
    </citation>
    <scope>NUCLEOTIDE SEQUENCE [LARGE SCALE GENOMIC DNA]</scope>
    <source>
        <strain evidence="4 5">NH11</strain>
    </source>
</reference>
<proteinExistence type="predicted"/>
<evidence type="ECO:0000313" key="5">
    <source>
        <dbReference type="Proteomes" id="UP000187735"/>
    </source>
</evidence>
<protein>
    <submittedName>
        <fullName evidence="4">Multifunctional conjugation protein TraI</fullName>
    </submittedName>
</protein>
<feature type="domain" description="(+)RNA virus helicase C-terminal" evidence="2">
    <location>
        <begin position="773"/>
        <end position="824"/>
    </location>
</feature>
<feature type="compositionally biased region" description="Basic and acidic residues" evidence="1">
    <location>
        <begin position="866"/>
        <end position="883"/>
    </location>
</feature>
<feature type="region of interest" description="Disordered" evidence="1">
    <location>
        <begin position="856"/>
        <end position="883"/>
    </location>
</feature>
<dbReference type="EMBL" id="CP017641">
    <property type="protein sequence ID" value="APZ94533.1"/>
    <property type="molecule type" value="Genomic_DNA"/>
</dbReference>
<feature type="domain" description="TrwC relaxase" evidence="3">
    <location>
        <begin position="11"/>
        <end position="282"/>
    </location>
</feature>
<evidence type="ECO:0000259" key="3">
    <source>
        <dbReference type="Pfam" id="PF08751"/>
    </source>
</evidence>
<dbReference type="Pfam" id="PF13604">
    <property type="entry name" value="AAA_30"/>
    <property type="match status" value="1"/>
</dbReference>
<dbReference type="SUPFAM" id="SSF55464">
    <property type="entry name" value="Origin of replication-binding domain, RBD-like"/>
    <property type="match status" value="1"/>
</dbReference>
<name>A0A1P8WKG4_9PLAN</name>
<dbReference type="Proteomes" id="UP000187735">
    <property type="component" value="Chromosome"/>
</dbReference>